<dbReference type="InterPro" id="IPR019500">
    <property type="entry name" value="Pep_S46"/>
</dbReference>
<protein>
    <recommendedName>
        <fullName evidence="6">Dipeptidyl-peptidase</fullName>
        <ecNumber evidence="6">3.4.14.-</ecNumber>
    </recommendedName>
</protein>
<dbReference type="PANTHER" id="PTHR38469:SF1">
    <property type="entry name" value="PERIPLASMIC PEPTIDASE SUBFAMILY S1B"/>
    <property type="match status" value="1"/>
</dbReference>
<dbReference type="AlphaFoldDB" id="A0A7S7SKJ1"/>
<comment type="similarity">
    <text evidence="1 6">Belongs to the peptidase S46 family.</text>
</comment>
<evidence type="ECO:0000256" key="5">
    <source>
        <dbReference type="ARBA" id="ARBA00022801"/>
    </source>
</evidence>
<evidence type="ECO:0000256" key="6">
    <source>
        <dbReference type="RuleBase" id="RU366067"/>
    </source>
</evidence>
<evidence type="ECO:0000313" key="8">
    <source>
        <dbReference type="Proteomes" id="UP000593892"/>
    </source>
</evidence>
<evidence type="ECO:0000313" key="7">
    <source>
        <dbReference type="EMBL" id="QOY87788.1"/>
    </source>
</evidence>
<evidence type="ECO:0000256" key="2">
    <source>
        <dbReference type="ARBA" id="ARBA00022438"/>
    </source>
</evidence>
<feature type="signal peptide" evidence="6">
    <location>
        <begin position="1"/>
        <end position="23"/>
    </location>
</feature>
<evidence type="ECO:0000256" key="1">
    <source>
        <dbReference type="ARBA" id="ARBA00010491"/>
    </source>
</evidence>
<dbReference type="InterPro" id="IPR043504">
    <property type="entry name" value="Peptidase_S1_PA_chymotrypsin"/>
</dbReference>
<dbReference type="Gene3D" id="2.40.10.10">
    <property type="entry name" value="Trypsin-like serine proteases"/>
    <property type="match status" value="1"/>
</dbReference>
<evidence type="ECO:0000256" key="4">
    <source>
        <dbReference type="ARBA" id="ARBA00022729"/>
    </source>
</evidence>
<feature type="chain" id="PRO_5033106740" description="Dipeptidyl-peptidase" evidence="6">
    <location>
        <begin position="24"/>
        <end position="695"/>
    </location>
</feature>
<accession>A0A7S7SKJ1</accession>
<dbReference type="GO" id="GO:0043171">
    <property type="term" value="P:peptide catabolic process"/>
    <property type="evidence" value="ECO:0007669"/>
    <property type="project" value="UniProtKB-UniRule"/>
</dbReference>
<evidence type="ECO:0000256" key="3">
    <source>
        <dbReference type="ARBA" id="ARBA00022670"/>
    </source>
</evidence>
<dbReference type="GO" id="GO:0070009">
    <property type="term" value="F:serine-type aminopeptidase activity"/>
    <property type="evidence" value="ECO:0007669"/>
    <property type="project" value="UniProtKB-UniRule"/>
</dbReference>
<comment type="function">
    <text evidence="6">Catalyzes the removal of dipeptides from the N-terminus of oligopeptides.</text>
</comment>
<dbReference type="GO" id="GO:0008239">
    <property type="term" value="F:dipeptidyl-peptidase activity"/>
    <property type="evidence" value="ECO:0007669"/>
    <property type="project" value="UniProtKB-UniRule"/>
</dbReference>
<dbReference type="SUPFAM" id="SSF50494">
    <property type="entry name" value="Trypsin-like serine proteases"/>
    <property type="match status" value="1"/>
</dbReference>
<proteinExistence type="inferred from homology"/>
<keyword evidence="4 6" id="KW-0732">Signal</keyword>
<keyword evidence="3 6" id="KW-0645">Protease</keyword>
<dbReference type="InterPro" id="IPR009003">
    <property type="entry name" value="Peptidase_S1_PA"/>
</dbReference>
<dbReference type="GO" id="GO:0006508">
    <property type="term" value="P:proteolysis"/>
    <property type="evidence" value="ECO:0007669"/>
    <property type="project" value="UniProtKB-KW"/>
</dbReference>
<keyword evidence="6" id="KW-0720">Serine protease</keyword>
<keyword evidence="2 6" id="KW-0031">Aminopeptidase</keyword>
<sequence length="695" mass="76979">MRFKIQVSVAAAVLLSAAGLCRADEGMWLLNAFPKQAVESKYHFQVTDQFLDHLRLSAVRFNSGGTGSFVSADGLLFTNHHVGADCIQKLSSKENDYIKDGFVARTPAEERSCPDLEVNVLLKIEDVTAKVTAGITPKTPASEANSKKKAAMSAIEKACGAATGNRCDVVTLYAGGLYHLYQYRKYTDIRLVMAPEFGVAFFGGDQENFTYPRYNLDITFFRAYENGKPVHVDNYFKWAKQGVKEGDLTFVPGNPGSTGRLMTVSELEFSGQASYPLIQRRLKSLIEALETYMAKGPEQKRIAGENLFGNQNSYKAYTGFLTGLNDRSLMDVKRKEEKALKAAIAKDPAKAEEFAKFWDELATTYQNYRSFYAPFWLLERGATRGSELLTIARDVVRYAEEKPKPDSQRLREFTDAALPSLEQAMYSTAPIYPAMEEVVLENYFSFLAKELGESDATVKAILAGRTPAEAAKYYVQSSKLPLVAERKRLAASMEEVRGSRDGMIQLALILDKPARELRKRYEDQVESVVTRASARIAQARFSAFGGSEYPDATFTMRLAYGDVRGYQDNAGKAIPYATDFAGFFAKGSTQDPFVIPAAWVKAKAALDLKTHFDFVTTNDTHGGNSGSATLNTRGEIVGILFDGNIESLPNRFVYTDKQSRSVHVCSEAIIEALQKVYKANRLLQELGFTLGTATP</sequence>
<dbReference type="PANTHER" id="PTHR38469">
    <property type="entry name" value="PERIPLASMIC PEPTIDASE SUBFAMILY S1B"/>
    <property type="match status" value="1"/>
</dbReference>
<dbReference type="EC" id="3.4.14.-" evidence="6"/>
<dbReference type="RefSeq" id="WP_194449455.1">
    <property type="nucleotide sequence ID" value="NZ_CP063849.1"/>
</dbReference>
<dbReference type="KEGG" id="pfer:IRI77_34460"/>
<name>A0A7S7SKJ1_PALFE</name>
<dbReference type="Proteomes" id="UP000593892">
    <property type="component" value="Chromosome"/>
</dbReference>
<keyword evidence="8" id="KW-1185">Reference proteome</keyword>
<reference evidence="7 8" key="1">
    <citation type="submission" date="2020-10" db="EMBL/GenBank/DDBJ databases">
        <title>Complete genome sequence of Paludibaculum fermentans P105T, a facultatively anaerobic acidobacterium capable of dissimilatory Fe(III) reduction.</title>
        <authorList>
            <person name="Dedysh S.N."/>
            <person name="Beletsky A.V."/>
            <person name="Kulichevskaya I.S."/>
            <person name="Mardanov A.V."/>
            <person name="Ravin N.V."/>
        </authorList>
    </citation>
    <scope>NUCLEOTIDE SEQUENCE [LARGE SCALE GENOMIC DNA]</scope>
    <source>
        <strain evidence="7 8">P105</strain>
    </source>
</reference>
<dbReference type="EMBL" id="CP063849">
    <property type="protein sequence ID" value="QOY87788.1"/>
    <property type="molecule type" value="Genomic_DNA"/>
</dbReference>
<dbReference type="Pfam" id="PF10459">
    <property type="entry name" value="Peptidase_S46"/>
    <property type="match status" value="1"/>
</dbReference>
<organism evidence="7 8">
    <name type="scientific">Paludibaculum fermentans</name>
    <dbReference type="NCBI Taxonomy" id="1473598"/>
    <lineage>
        <taxon>Bacteria</taxon>
        <taxon>Pseudomonadati</taxon>
        <taxon>Acidobacteriota</taxon>
        <taxon>Terriglobia</taxon>
        <taxon>Bryobacterales</taxon>
        <taxon>Bryobacteraceae</taxon>
        <taxon>Paludibaculum</taxon>
    </lineage>
</organism>
<keyword evidence="5 6" id="KW-0378">Hydrolase</keyword>
<gene>
    <name evidence="7" type="ORF">IRI77_34460</name>
</gene>